<keyword evidence="2" id="KW-1185">Reference proteome</keyword>
<evidence type="ECO:0000313" key="1">
    <source>
        <dbReference type="EMBL" id="KAG6521119.1"/>
    </source>
</evidence>
<dbReference type="Proteomes" id="UP000734854">
    <property type="component" value="Unassembled WGS sequence"/>
</dbReference>
<accession>A0A8J5H7W0</accession>
<dbReference type="EMBL" id="JACMSC010000005">
    <property type="protein sequence ID" value="KAG6521119.1"/>
    <property type="molecule type" value="Genomic_DNA"/>
</dbReference>
<organism evidence="1 2">
    <name type="scientific">Zingiber officinale</name>
    <name type="common">Ginger</name>
    <name type="synonym">Amomum zingiber</name>
    <dbReference type="NCBI Taxonomy" id="94328"/>
    <lineage>
        <taxon>Eukaryota</taxon>
        <taxon>Viridiplantae</taxon>
        <taxon>Streptophyta</taxon>
        <taxon>Embryophyta</taxon>
        <taxon>Tracheophyta</taxon>
        <taxon>Spermatophyta</taxon>
        <taxon>Magnoliopsida</taxon>
        <taxon>Liliopsida</taxon>
        <taxon>Zingiberales</taxon>
        <taxon>Zingiberaceae</taxon>
        <taxon>Zingiber</taxon>
    </lineage>
</organism>
<comment type="caution">
    <text evidence="1">The sequence shown here is derived from an EMBL/GenBank/DDBJ whole genome shotgun (WGS) entry which is preliminary data.</text>
</comment>
<dbReference type="GO" id="GO:0030014">
    <property type="term" value="C:CCR4-NOT complex"/>
    <property type="evidence" value="ECO:0007669"/>
    <property type="project" value="InterPro"/>
</dbReference>
<sequence length="168" mass="18732">MPLTLLQDVQDGMHETGIKTRCLPPTRASLVLHNIAVAEYFRDGCTDPRNLLDALNKEQSEELAHTFVNQTDSENSCLGYMVSGSKANSALIHQSAARNSSRVVHAQEFDVSVTMLNIVIILYHIHEYAQSLSVPKKLFQNIKPIEEQIALRVCLFLLDVALACEDIL</sequence>
<name>A0A8J5H7W0_ZINOF</name>
<dbReference type="InterPro" id="IPR039740">
    <property type="entry name" value="CNOT10"/>
</dbReference>
<evidence type="ECO:0000313" key="2">
    <source>
        <dbReference type="Proteomes" id="UP000734854"/>
    </source>
</evidence>
<dbReference type="PANTHER" id="PTHR12979">
    <property type="entry name" value="CCR4-NOT TRANSCRIPTION COMPLEX SUBUNIT 10"/>
    <property type="match status" value="1"/>
</dbReference>
<gene>
    <name evidence="1" type="ORF">ZIOFF_018185</name>
</gene>
<proteinExistence type="predicted"/>
<reference evidence="1 2" key="1">
    <citation type="submission" date="2020-08" db="EMBL/GenBank/DDBJ databases">
        <title>Plant Genome Project.</title>
        <authorList>
            <person name="Zhang R.-G."/>
        </authorList>
    </citation>
    <scope>NUCLEOTIDE SEQUENCE [LARGE SCALE GENOMIC DNA]</scope>
    <source>
        <tissue evidence="1">Rhizome</tissue>
    </source>
</reference>
<dbReference type="PANTHER" id="PTHR12979:SF5">
    <property type="entry name" value="CCR4-NOT TRANSCRIPTION COMPLEX SUBUNIT 10"/>
    <property type="match status" value="1"/>
</dbReference>
<dbReference type="AlphaFoldDB" id="A0A8J5H7W0"/>
<protein>
    <submittedName>
        <fullName evidence="1">Uncharacterized protein</fullName>
    </submittedName>
</protein>
<dbReference type="GO" id="GO:0006402">
    <property type="term" value="P:mRNA catabolic process"/>
    <property type="evidence" value="ECO:0007669"/>
    <property type="project" value="TreeGrafter"/>
</dbReference>
<dbReference type="GO" id="GO:0017148">
    <property type="term" value="P:negative regulation of translation"/>
    <property type="evidence" value="ECO:0007669"/>
    <property type="project" value="TreeGrafter"/>
</dbReference>